<dbReference type="PANTHER" id="PTHR43652">
    <property type="entry name" value="BASIC AMINO ACID ANTIPORTER YFCC-RELATED"/>
    <property type="match status" value="1"/>
</dbReference>
<feature type="transmembrane region" description="Helical" evidence="5">
    <location>
        <begin position="51"/>
        <end position="72"/>
    </location>
</feature>
<organism evidence="6 7">
    <name type="scientific">Halorubrum tibetense</name>
    <dbReference type="NCBI Taxonomy" id="175631"/>
    <lineage>
        <taxon>Archaea</taxon>
        <taxon>Methanobacteriati</taxon>
        <taxon>Methanobacteriota</taxon>
        <taxon>Stenosarchaea group</taxon>
        <taxon>Halobacteria</taxon>
        <taxon>Halobacteriales</taxon>
        <taxon>Haloferacaceae</taxon>
        <taxon>Halorubrum</taxon>
    </lineage>
</organism>
<comment type="caution">
    <text evidence="6">The sequence shown here is derived from an EMBL/GenBank/DDBJ whole genome shotgun (WGS) entry which is preliminary data.</text>
</comment>
<keyword evidence="4 5" id="KW-0472">Membrane</keyword>
<evidence type="ECO:0000256" key="3">
    <source>
        <dbReference type="ARBA" id="ARBA00022989"/>
    </source>
</evidence>
<comment type="subcellular location">
    <subcellularLocation>
        <location evidence="1">Membrane</location>
        <topology evidence="1">Multi-pass membrane protein</topology>
    </subcellularLocation>
</comment>
<accession>A0ABD5SE48</accession>
<name>A0ABD5SE48_9EURY</name>
<evidence type="ECO:0000256" key="1">
    <source>
        <dbReference type="ARBA" id="ARBA00004141"/>
    </source>
</evidence>
<feature type="non-terminal residue" evidence="6">
    <location>
        <position position="1"/>
    </location>
</feature>
<reference evidence="6 7" key="1">
    <citation type="journal article" date="2019" name="Int. J. Syst. Evol. Microbiol.">
        <title>The Global Catalogue of Microorganisms (GCM) 10K type strain sequencing project: providing services to taxonomists for standard genome sequencing and annotation.</title>
        <authorList>
            <consortium name="The Broad Institute Genomics Platform"/>
            <consortium name="The Broad Institute Genome Sequencing Center for Infectious Disease"/>
            <person name="Wu L."/>
            <person name="Ma J."/>
        </authorList>
    </citation>
    <scope>NUCLEOTIDE SEQUENCE [LARGE SCALE GENOMIC DNA]</scope>
    <source>
        <strain evidence="6 7">CGMCC 1.3239</strain>
    </source>
</reference>
<proteinExistence type="predicted"/>
<dbReference type="PANTHER" id="PTHR43652:SF2">
    <property type="entry name" value="BASIC AMINO ACID ANTIPORTER YFCC-RELATED"/>
    <property type="match status" value="1"/>
</dbReference>
<keyword evidence="2 5" id="KW-0812">Transmembrane</keyword>
<evidence type="ECO:0000313" key="6">
    <source>
        <dbReference type="EMBL" id="MFC6755377.1"/>
    </source>
</evidence>
<keyword evidence="7" id="KW-1185">Reference proteome</keyword>
<evidence type="ECO:0000256" key="5">
    <source>
        <dbReference type="SAM" id="Phobius"/>
    </source>
</evidence>
<evidence type="ECO:0000256" key="4">
    <source>
        <dbReference type="ARBA" id="ARBA00023136"/>
    </source>
</evidence>
<gene>
    <name evidence="6" type="ORF">ACFQEU_18155</name>
</gene>
<dbReference type="Proteomes" id="UP001596442">
    <property type="component" value="Unassembled WGS sequence"/>
</dbReference>
<evidence type="ECO:0000313" key="7">
    <source>
        <dbReference type="Proteomes" id="UP001596442"/>
    </source>
</evidence>
<sequence>GVAQQMGVDPRPFVVAVMFGASASFATPIGYQTNTFVYSAGGYRFSDFLRLGVPLNIIMWLVGTAIIPLIWAF</sequence>
<dbReference type="AlphaFoldDB" id="A0ABD5SE48"/>
<dbReference type="GO" id="GO:0016020">
    <property type="term" value="C:membrane"/>
    <property type="evidence" value="ECO:0007669"/>
    <property type="project" value="UniProtKB-SubCell"/>
</dbReference>
<dbReference type="InterPro" id="IPR051679">
    <property type="entry name" value="DASS-Related_Transporters"/>
</dbReference>
<feature type="transmembrane region" description="Helical" evidence="5">
    <location>
        <begin position="12"/>
        <end position="31"/>
    </location>
</feature>
<evidence type="ECO:0000256" key="2">
    <source>
        <dbReference type="ARBA" id="ARBA00022692"/>
    </source>
</evidence>
<keyword evidence="3 5" id="KW-1133">Transmembrane helix</keyword>
<protein>
    <submittedName>
        <fullName evidence="6">SLC13 family permease</fullName>
    </submittedName>
</protein>
<dbReference type="EMBL" id="JBHSWW010000757">
    <property type="protein sequence ID" value="MFC6755377.1"/>
    <property type="molecule type" value="Genomic_DNA"/>
</dbReference>